<gene>
    <name evidence="2" type="ORF">JOQ06_030552</name>
</gene>
<dbReference type="AlphaFoldDB" id="A0AAD6AZU2"/>
<feature type="region of interest" description="Disordered" evidence="1">
    <location>
        <begin position="1"/>
        <end position="20"/>
    </location>
</feature>
<accession>A0AAD6AZU2</accession>
<evidence type="ECO:0000313" key="2">
    <source>
        <dbReference type="EMBL" id="KAJ4933728.1"/>
    </source>
</evidence>
<protein>
    <submittedName>
        <fullName evidence="2">Uncharacterized protein</fullName>
    </submittedName>
</protein>
<evidence type="ECO:0000256" key="1">
    <source>
        <dbReference type="SAM" id="MobiDB-lite"/>
    </source>
</evidence>
<keyword evidence="3" id="KW-1185">Reference proteome</keyword>
<name>A0AAD6AZU2_9TELE</name>
<sequence length="50" mass="5491">SRGAAAAEGEGEERETLEGMGVMEEWDCKRERKGGLGWVPVVEHDVRGMC</sequence>
<comment type="caution">
    <text evidence="2">The sequence shown here is derived from an EMBL/GenBank/DDBJ whole genome shotgun (WGS) entry which is preliminary data.</text>
</comment>
<feature type="non-terminal residue" evidence="2">
    <location>
        <position position="1"/>
    </location>
</feature>
<evidence type="ECO:0000313" key="3">
    <source>
        <dbReference type="Proteomes" id="UP001219934"/>
    </source>
</evidence>
<dbReference type="EMBL" id="JAPTMU010000013">
    <property type="protein sequence ID" value="KAJ4933728.1"/>
    <property type="molecule type" value="Genomic_DNA"/>
</dbReference>
<proteinExistence type="predicted"/>
<dbReference type="Proteomes" id="UP001219934">
    <property type="component" value="Unassembled WGS sequence"/>
</dbReference>
<organism evidence="2 3">
    <name type="scientific">Pogonophryne albipinna</name>
    <dbReference type="NCBI Taxonomy" id="1090488"/>
    <lineage>
        <taxon>Eukaryota</taxon>
        <taxon>Metazoa</taxon>
        <taxon>Chordata</taxon>
        <taxon>Craniata</taxon>
        <taxon>Vertebrata</taxon>
        <taxon>Euteleostomi</taxon>
        <taxon>Actinopterygii</taxon>
        <taxon>Neopterygii</taxon>
        <taxon>Teleostei</taxon>
        <taxon>Neoteleostei</taxon>
        <taxon>Acanthomorphata</taxon>
        <taxon>Eupercaria</taxon>
        <taxon>Perciformes</taxon>
        <taxon>Notothenioidei</taxon>
        <taxon>Pogonophryne</taxon>
    </lineage>
</organism>
<reference evidence="2" key="1">
    <citation type="submission" date="2022-11" db="EMBL/GenBank/DDBJ databases">
        <title>Chromosome-level genome of Pogonophryne albipinna.</title>
        <authorList>
            <person name="Jo E."/>
        </authorList>
    </citation>
    <scope>NUCLEOTIDE SEQUENCE</scope>
    <source>
        <strain evidence="2">SGF0006</strain>
        <tissue evidence="2">Muscle</tissue>
    </source>
</reference>